<accession>A0A0L8APE0</accession>
<dbReference type="OrthoDB" id="980777at2"/>
<sequence length="235" mass="26758">MIYTQLVRAEGRDAFIVIAIILLCTYAVSRAVFPKVFSGIIAPNKLFGFRVREDLGSNLRPFSSEHLYFTALSSLSLSFVILFIANGLWKENSLPEIFVVDHFGLAIIQWLGLFVVLNVLVYVKFLLILGFGLLFDLRGSIARHFVDMVNASLVFFLIVLLFLALVSFSSIVFPERLIQFTLAAMVIFFYYRGFLIYMRMLNERPHSKLFIFSYICATELTPLTIGLVLIINSQI</sequence>
<keyword evidence="1" id="KW-0812">Transmembrane</keyword>
<comment type="caution">
    <text evidence="2">The sequence shown here is derived from an EMBL/GenBank/DDBJ whole genome shotgun (WGS) entry which is preliminary data.</text>
</comment>
<evidence type="ECO:0000313" key="3">
    <source>
        <dbReference type="Proteomes" id="UP000036908"/>
    </source>
</evidence>
<reference evidence="3" key="1">
    <citation type="submission" date="2014-11" db="EMBL/GenBank/DDBJ databases">
        <title>Genome sequencing of Roseivirga sp. D-25.</title>
        <authorList>
            <person name="Selvaratnam C."/>
            <person name="Thevarajoo S."/>
            <person name="Goh K.M."/>
            <person name="Eee R."/>
            <person name="Chan K.-G."/>
            <person name="Chong C.S."/>
        </authorList>
    </citation>
    <scope>NUCLEOTIDE SEQUENCE [LARGE SCALE GENOMIC DNA]</scope>
    <source>
        <strain evidence="3">D-25</strain>
    </source>
</reference>
<dbReference type="PATRIC" id="fig|1566026.4.peg.2519"/>
<organism evidence="2 3">
    <name type="scientific">Roseivirga seohaensis subsp. aquiponti</name>
    <dbReference type="NCBI Taxonomy" id="1566026"/>
    <lineage>
        <taxon>Bacteria</taxon>
        <taxon>Pseudomonadati</taxon>
        <taxon>Bacteroidota</taxon>
        <taxon>Cytophagia</taxon>
        <taxon>Cytophagales</taxon>
        <taxon>Roseivirgaceae</taxon>
        <taxon>Roseivirga</taxon>
    </lineage>
</organism>
<evidence type="ECO:0000313" key="2">
    <source>
        <dbReference type="EMBL" id="KOF04106.1"/>
    </source>
</evidence>
<evidence type="ECO:0008006" key="4">
    <source>
        <dbReference type="Google" id="ProtNLM"/>
    </source>
</evidence>
<protein>
    <recommendedName>
        <fullName evidence="4">DUF4271 domain-containing protein</fullName>
    </recommendedName>
</protein>
<feature type="transmembrane region" description="Helical" evidence="1">
    <location>
        <begin position="209"/>
        <end position="231"/>
    </location>
</feature>
<dbReference type="Pfam" id="PF14093">
    <property type="entry name" value="DUF4271"/>
    <property type="match status" value="1"/>
</dbReference>
<proteinExistence type="predicted"/>
<evidence type="ECO:0000256" key="1">
    <source>
        <dbReference type="SAM" id="Phobius"/>
    </source>
</evidence>
<feature type="transmembrane region" description="Helical" evidence="1">
    <location>
        <begin position="109"/>
        <end position="137"/>
    </location>
</feature>
<feature type="transmembrane region" description="Helical" evidence="1">
    <location>
        <begin position="14"/>
        <end position="33"/>
    </location>
</feature>
<dbReference type="InterPro" id="IPR025367">
    <property type="entry name" value="DUF4271"/>
</dbReference>
<feature type="transmembrane region" description="Helical" evidence="1">
    <location>
        <begin position="149"/>
        <end position="171"/>
    </location>
</feature>
<feature type="transmembrane region" description="Helical" evidence="1">
    <location>
        <begin position="177"/>
        <end position="197"/>
    </location>
</feature>
<keyword evidence="3" id="KW-1185">Reference proteome</keyword>
<feature type="transmembrane region" description="Helical" evidence="1">
    <location>
        <begin position="67"/>
        <end position="89"/>
    </location>
</feature>
<dbReference type="Proteomes" id="UP000036908">
    <property type="component" value="Unassembled WGS sequence"/>
</dbReference>
<gene>
    <name evidence="2" type="ORF">OB69_03740</name>
</gene>
<dbReference type="RefSeq" id="WP_053222341.1">
    <property type="nucleotide sequence ID" value="NZ_JSVA01000004.1"/>
</dbReference>
<keyword evidence="1" id="KW-1133">Transmembrane helix</keyword>
<dbReference type="EMBL" id="JSVA01000004">
    <property type="protein sequence ID" value="KOF04106.1"/>
    <property type="molecule type" value="Genomic_DNA"/>
</dbReference>
<dbReference type="AlphaFoldDB" id="A0A0L8APE0"/>
<keyword evidence="1" id="KW-0472">Membrane</keyword>
<name>A0A0L8APE0_9BACT</name>